<dbReference type="OrthoDB" id="2510at2759"/>
<evidence type="ECO:0000313" key="3">
    <source>
        <dbReference type="EMBL" id="CEM23918.1"/>
    </source>
</evidence>
<dbReference type="AlphaFoldDB" id="A0A0G4G5Y9"/>
<evidence type="ECO:0000313" key="4">
    <source>
        <dbReference type="Proteomes" id="UP000041254"/>
    </source>
</evidence>
<name>A0A0G4G5Y9_VITBC</name>
<dbReference type="EMBL" id="CDMY01000572">
    <property type="protein sequence ID" value="CEM23918.1"/>
    <property type="molecule type" value="Genomic_DNA"/>
</dbReference>
<feature type="region of interest" description="Disordered" evidence="1">
    <location>
        <begin position="64"/>
        <end position="100"/>
    </location>
</feature>
<dbReference type="InterPro" id="IPR055346">
    <property type="entry name" value="Fe-S_cluster_assembly_SufBD"/>
</dbReference>
<dbReference type="Proteomes" id="UP000041254">
    <property type="component" value="Unassembled WGS sequence"/>
</dbReference>
<sequence>MVVLEALIGHAVSISDLSSSAPASLRPAFIGTAGGWRSLGHTGGRDLLLRARRRRNQHHQRLFSMSTAEADTAAKEKEQPPAAKEGGEGEEDGVDTESSSYKLVKRLEQERVSGLINDMVDPNYRREDYADRWAKEDDPEYVDSESPNSWERLRWKEEGKLRFEDWSQFDPKRLEDPEYSLPEDWSAEPVGGRHNIFQPTLVTSKDLEKAVEQLDGGVVKVDEAPVDESVPPQYRGLMKEVGFGFGYRNISMNKADIQRLMWWDKMLELQPLPANEDFEKLHENGTAVMKELYVPERKREPWRFQKDLETIYKTDFDVAYGDLSSTEDISEYVMNDTAALLVIKDGLVDRRLSRLDGLPNGTFVGSIHNMEGALRERFLSELYWYPEYSQQQFKKGAYVKYKGKLWKNADILPQQIFEMGKFDIGMAKLCALNMAHLRDVACVHVPEGTTIDKPIQVLVVSTSVGDSALPISSPRLQVLIGDKADVTLSQSHVGLARKGFINSVTRVIMGRESRFNHDYIQEAGRDAWHFEQLSVLNAQAANYTYRSASWGAQSSRINVQVVANEKESRTDLRSLLLARQKQLLQTYQTVWHNAKDTYSDSFHRNIVADSATAVWKGRGRLEHMCNGADAKQLCRSLLLNERSKAVSIPVLEMMSPQIKAAHGATVSDLSQDQIIYLRTRGLSDEVARYLMVKGFANEVSNPMVDETAKRRLSRHMDSILSDPSKKKEPVREEVAAPAA</sequence>
<evidence type="ECO:0000259" key="2">
    <source>
        <dbReference type="Pfam" id="PF01458"/>
    </source>
</evidence>
<dbReference type="InterPro" id="IPR037284">
    <property type="entry name" value="SUF_FeS_clus_asmbl_SufBD_sf"/>
</dbReference>
<dbReference type="STRING" id="1169540.A0A0G4G5Y9"/>
<dbReference type="PANTHER" id="PTHR43575">
    <property type="entry name" value="PROTEIN ABCI7, CHLOROPLASTIC"/>
    <property type="match status" value="1"/>
</dbReference>
<accession>A0A0G4G5Y9</accession>
<evidence type="ECO:0000256" key="1">
    <source>
        <dbReference type="SAM" id="MobiDB-lite"/>
    </source>
</evidence>
<feature type="region of interest" description="Disordered" evidence="1">
    <location>
        <begin position="715"/>
        <end position="739"/>
    </location>
</feature>
<dbReference type="Pfam" id="PF01458">
    <property type="entry name" value="SUFBD_core"/>
    <property type="match status" value="1"/>
</dbReference>
<dbReference type="SUPFAM" id="SSF101960">
    <property type="entry name" value="Stabilizer of iron transporter SufD"/>
    <property type="match status" value="1"/>
</dbReference>
<dbReference type="VEuPathDB" id="CryptoDB:Vbra_21980"/>
<feature type="domain" description="SUF system FeS cluster assembly SufBD core" evidence="2">
    <location>
        <begin position="470"/>
        <end position="695"/>
    </location>
</feature>
<protein>
    <recommendedName>
        <fullName evidence="2">SUF system FeS cluster assembly SufBD core domain-containing protein</fullName>
    </recommendedName>
</protein>
<dbReference type="InterPro" id="IPR000825">
    <property type="entry name" value="SUF_FeS_clus_asmbl_SufBD_core"/>
</dbReference>
<reference evidence="3 4" key="1">
    <citation type="submission" date="2014-11" db="EMBL/GenBank/DDBJ databases">
        <authorList>
            <person name="Zhu J."/>
            <person name="Qi W."/>
            <person name="Song R."/>
        </authorList>
    </citation>
    <scope>NUCLEOTIDE SEQUENCE [LARGE SCALE GENOMIC DNA]</scope>
</reference>
<organism evidence="3 4">
    <name type="scientific">Vitrella brassicaformis (strain CCMP3155)</name>
    <dbReference type="NCBI Taxonomy" id="1169540"/>
    <lineage>
        <taxon>Eukaryota</taxon>
        <taxon>Sar</taxon>
        <taxon>Alveolata</taxon>
        <taxon>Colpodellida</taxon>
        <taxon>Vitrellaceae</taxon>
        <taxon>Vitrella</taxon>
    </lineage>
</organism>
<dbReference type="PANTHER" id="PTHR43575:SF1">
    <property type="entry name" value="PROTEIN ABCI7, CHLOROPLASTIC"/>
    <property type="match status" value="1"/>
</dbReference>
<dbReference type="InParanoid" id="A0A0G4G5Y9"/>
<gene>
    <name evidence="3" type="ORF">Vbra_21980</name>
</gene>
<dbReference type="GO" id="GO:0016226">
    <property type="term" value="P:iron-sulfur cluster assembly"/>
    <property type="evidence" value="ECO:0007669"/>
    <property type="project" value="InterPro"/>
</dbReference>
<keyword evidence="4" id="KW-1185">Reference proteome</keyword>
<proteinExistence type="predicted"/>